<dbReference type="PROSITE" id="PS50404">
    <property type="entry name" value="GST_NTER"/>
    <property type="match status" value="1"/>
</dbReference>
<dbReference type="PROSITE" id="PS50405">
    <property type="entry name" value="GST_CTER"/>
    <property type="match status" value="1"/>
</dbReference>
<dbReference type="CDD" id="cd03047">
    <property type="entry name" value="GST_N_2"/>
    <property type="match status" value="1"/>
</dbReference>
<dbReference type="SUPFAM" id="SSF47616">
    <property type="entry name" value="GST C-terminal domain-like"/>
    <property type="match status" value="1"/>
</dbReference>
<dbReference type="PANTHER" id="PTHR44051">
    <property type="entry name" value="GLUTATHIONE S-TRANSFERASE-RELATED"/>
    <property type="match status" value="1"/>
</dbReference>
<feature type="domain" description="GST N-terminal" evidence="1">
    <location>
        <begin position="1"/>
        <end position="81"/>
    </location>
</feature>
<dbReference type="Gene3D" id="1.20.1050.10">
    <property type="match status" value="1"/>
</dbReference>
<dbReference type="InterPro" id="IPR040079">
    <property type="entry name" value="Glutathione_S-Trfase"/>
</dbReference>
<dbReference type="SFLD" id="SFLDG00358">
    <property type="entry name" value="Main_(cytGST)"/>
    <property type="match status" value="1"/>
</dbReference>
<dbReference type="PANTHER" id="PTHR44051:SF19">
    <property type="entry name" value="DISULFIDE-BOND OXIDOREDUCTASE YFCG"/>
    <property type="match status" value="1"/>
</dbReference>
<feature type="domain" description="GST C-terminal" evidence="2">
    <location>
        <begin position="86"/>
        <end position="207"/>
    </location>
</feature>
<dbReference type="InterPro" id="IPR004045">
    <property type="entry name" value="Glutathione_S-Trfase_N"/>
</dbReference>
<dbReference type="Gene3D" id="3.40.30.10">
    <property type="entry name" value="Glutaredoxin"/>
    <property type="match status" value="1"/>
</dbReference>
<reference evidence="3" key="1">
    <citation type="submission" date="2022-11" db="EMBL/GenBank/DDBJ databases">
        <title>Robbsia betulipollinis sp. nov., isolated from pollen of birch (Betula pendula).</title>
        <authorList>
            <person name="Shi H."/>
            <person name="Ambika Manirajan B."/>
            <person name="Ratering S."/>
            <person name="Geissler-Plaum R."/>
            <person name="Schnell S."/>
        </authorList>
    </citation>
    <scope>NUCLEOTIDE SEQUENCE</scope>
    <source>
        <strain evidence="3">Bb-Pol-6</strain>
    </source>
</reference>
<dbReference type="Pfam" id="PF14497">
    <property type="entry name" value="GST_C_3"/>
    <property type="match status" value="1"/>
</dbReference>
<dbReference type="Proteomes" id="UP001082899">
    <property type="component" value="Unassembled WGS sequence"/>
</dbReference>
<dbReference type="RefSeq" id="WP_267846024.1">
    <property type="nucleotide sequence ID" value="NZ_JAPMXC010000001.1"/>
</dbReference>
<keyword evidence="4" id="KW-1185">Reference proteome</keyword>
<proteinExistence type="predicted"/>
<dbReference type="SUPFAM" id="SSF52833">
    <property type="entry name" value="Thioredoxin-like"/>
    <property type="match status" value="1"/>
</dbReference>
<dbReference type="InterPro" id="IPR036282">
    <property type="entry name" value="Glutathione-S-Trfase_C_sf"/>
</dbReference>
<dbReference type="InterPro" id="IPR036249">
    <property type="entry name" value="Thioredoxin-like_sf"/>
</dbReference>
<organism evidence="3 4">
    <name type="scientific">Robbsia betulipollinis</name>
    <dbReference type="NCBI Taxonomy" id="2981849"/>
    <lineage>
        <taxon>Bacteria</taxon>
        <taxon>Pseudomonadati</taxon>
        <taxon>Pseudomonadota</taxon>
        <taxon>Betaproteobacteria</taxon>
        <taxon>Burkholderiales</taxon>
        <taxon>Burkholderiaceae</taxon>
        <taxon>Robbsia</taxon>
    </lineage>
</organism>
<comment type="caution">
    <text evidence="3">The sequence shown here is derived from an EMBL/GenBank/DDBJ whole genome shotgun (WGS) entry which is preliminary data.</text>
</comment>
<protein>
    <submittedName>
        <fullName evidence="3">Glutathione S-transferase</fullName>
    </submittedName>
</protein>
<name>A0ABT3ZJ43_9BURK</name>
<dbReference type="EMBL" id="JAPMXC010000001">
    <property type="protein sequence ID" value="MCY0386548.1"/>
    <property type="molecule type" value="Genomic_DNA"/>
</dbReference>
<evidence type="ECO:0000313" key="4">
    <source>
        <dbReference type="Proteomes" id="UP001082899"/>
    </source>
</evidence>
<dbReference type="InterPro" id="IPR004046">
    <property type="entry name" value="GST_C"/>
</dbReference>
<accession>A0ABT3ZJ43</accession>
<evidence type="ECO:0000259" key="1">
    <source>
        <dbReference type="PROSITE" id="PS50404"/>
    </source>
</evidence>
<dbReference type="Pfam" id="PF13409">
    <property type="entry name" value="GST_N_2"/>
    <property type="match status" value="1"/>
</dbReference>
<evidence type="ECO:0000313" key="3">
    <source>
        <dbReference type="EMBL" id="MCY0386548.1"/>
    </source>
</evidence>
<gene>
    <name evidence="3" type="ORF">OVY01_04710</name>
</gene>
<dbReference type="SFLD" id="SFLDS00019">
    <property type="entry name" value="Glutathione_Transferase_(cytos"/>
    <property type="match status" value="1"/>
</dbReference>
<dbReference type="SFLD" id="SFLDG01150">
    <property type="entry name" value="Main.1:_Beta-like"/>
    <property type="match status" value="1"/>
</dbReference>
<sequence length="207" mass="23231">MLKILGRDSSINVRKVLWTCAELGRDFAHESWGTGALTLDSPTFLALNPNGLVPVLQDDDFVLWESNTIIRYLASREGAEALYPTPPRERARVDQWLDWQATDLNRAWSYAFMALVRHSPAHDDRDAVARSLADWAKHMRIIERQLDKSGAFIAGETFSLADIAIALSVNRWFCTPQEHASLPALLAYFDRLAARPGFSAYCTPATP</sequence>
<evidence type="ECO:0000259" key="2">
    <source>
        <dbReference type="PROSITE" id="PS50405"/>
    </source>
</evidence>
<dbReference type="InterPro" id="IPR010987">
    <property type="entry name" value="Glutathione-S-Trfase_C-like"/>
</dbReference>